<dbReference type="PANTHER" id="PTHR32332">
    <property type="entry name" value="2-NITROPROPANE DIOXYGENASE"/>
    <property type="match status" value="1"/>
</dbReference>
<dbReference type="Proteomes" id="UP000250043">
    <property type="component" value="Unassembled WGS sequence"/>
</dbReference>
<dbReference type="CDD" id="cd04730">
    <property type="entry name" value="NPD_like"/>
    <property type="match status" value="1"/>
</dbReference>
<dbReference type="InterPro" id="IPR013785">
    <property type="entry name" value="Aldolase_TIM"/>
</dbReference>
<keyword evidence="3" id="KW-0560">Oxidoreductase</keyword>
<dbReference type="Pfam" id="PF03060">
    <property type="entry name" value="NMO"/>
    <property type="match status" value="1"/>
</dbReference>
<dbReference type="PANTHER" id="PTHR32332:SF31">
    <property type="entry name" value="2-NITROPROPANE DIOXYGENASE FAMILY, PUTATIVE (AFU_ORTHOLOGUE AFUA_2G09850)-RELATED"/>
    <property type="match status" value="1"/>
</dbReference>
<reference evidence="4 5" key="1">
    <citation type="submission" date="2016-07" db="EMBL/GenBank/DDBJ databases">
        <title>Draft genome of the white-rot fungus Obba rivulosa 3A-2.</title>
        <authorList>
            <consortium name="DOE Joint Genome Institute"/>
            <person name="Miettinen O."/>
            <person name="Riley R."/>
            <person name="Acob R."/>
            <person name="Barry K."/>
            <person name="Cullen D."/>
            <person name="De Vries R."/>
            <person name="Hainaut M."/>
            <person name="Hatakka A."/>
            <person name="Henrissat B."/>
            <person name="Hilden K."/>
            <person name="Kuo R."/>
            <person name="Labutti K."/>
            <person name="Lipzen A."/>
            <person name="Makela M.R."/>
            <person name="Sandor L."/>
            <person name="Spatafora J.W."/>
            <person name="Grigoriev I.V."/>
            <person name="Hibbett D.S."/>
        </authorList>
    </citation>
    <scope>NUCLEOTIDE SEQUENCE [LARGE SCALE GENOMIC DNA]</scope>
    <source>
        <strain evidence="4 5">3A-2</strain>
    </source>
</reference>
<dbReference type="EMBL" id="KV722393">
    <property type="protein sequence ID" value="OCH91017.1"/>
    <property type="molecule type" value="Genomic_DNA"/>
</dbReference>
<proteinExistence type="predicted"/>
<evidence type="ECO:0000313" key="4">
    <source>
        <dbReference type="EMBL" id="OCH91017.1"/>
    </source>
</evidence>
<name>A0A8E2DKZ9_9APHY</name>
<organism evidence="4 5">
    <name type="scientific">Obba rivulosa</name>
    <dbReference type="NCBI Taxonomy" id="1052685"/>
    <lineage>
        <taxon>Eukaryota</taxon>
        <taxon>Fungi</taxon>
        <taxon>Dikarya</taxon>
        <taxon>Basidiomycota</taxon>
        <taxon>Agaricomycotina</taxon>
        <taxon>Agaricomycetes</taxon>
        <taxon>Polyporales</taxon>
        <taxon>Gelatoporiaceae</taxon>
        <taxon>Obba</taxon>
    </lineage>
</organism>
<evidence type="ECO:0000256" key="3">
    <source>
        <dbReference type="ARBA" id="ARBA00023002"/>
    </source>
</evidence>
<keyword evidence="2" id="KW-0288">FMN</keyword>
<dbReference type="OrthoDB" id="2349068at2759"/>
<dbReference type="Gene3D" id="3.20.20.70">
    <property type="entry name" value="Aldolase class I"/>
    <property type="match status" value="1"/>
</dbReference>
<keyword evidence="1" id="KW-0285">Flavoprotein</keyword>
<dbReference type="GO" id="GO:0051213">
    <property type="term" value="F:dioxygenase activity"/>
    <property type="evidence" value="ECO:0007669"/>
    <property type="project" value="UniProtKB-KW"/>
</dbReference>
<evidence type="ECO:0000256" key="2">
    <source>
        <dbReference type="ARBA" id="ARBA00022643"/>
    </source>
</evidence>
<dbReference type="InterPro" id="IPR004136">
    <property type="entry name" value="NMO"/>
</dbReference>
<dbReference type="GO" id="GO:0018580">
    <property type="term" value="F:nitronate monooxygenase activity"/>
    <property type="evidence" value="ECO:0007669"/>
    <property type="project" value="InterPro"/>
</dbReference>
<sequence>MSRIQTSVTRLLGVRSPIVAAPMAGASTVRLALEASRGGGFGFTAAGYGDAQMLHSDLQVARTVSSVEMRHGLPIGVGFLGWQLDQQPSALDMLRTVRNSDVQAVWFAFGKDLGRWINHVRELDSHADDGRKTIIFVQVNSLREALVAVHEWKVDVLVAQGIESGGHGNGSAPSTFTLVSSILSALPHSGPPVLAAGGLANGTHAAAYLTLGCAGAVFGTRFLLTPESLYTDAQKAALISAGPESTVRTMAFDQARGTLGWPNGVDGRAIRNETVADVEAGVDMQEVKKKFQEAVNGGDPTRMLVWAGEGVHLMREIKGAKVLVEEIHSEMVLALESAGLLVQHD</sequence>
<accession>A0A8E2DKZ9</accession>
<dbReference type="SUPFAM" id="SSF51412">
    <property type="entry name" value="Inosine monophosphate dehydrogenase (IMPDH)"/>
    <property type="match status" value="1"/>
</dbReference>
<evidence type="ECO:0000313" key="5">
    <source>
        <dbReference type="Proteomes" id="UP000250043"/>
    </source>
</evidence>
<keyword evidence="4" id="KW-0223">Dioxygenase</keyword>
<keyword evidence="5" id="KW-1185">Reference proteome</keyword>
<evidence type="ECO:0000256" key="1">
    <source>
        <dbReference type="ARBA" id="ARBA00022630"/>
    </source>
</evidence>
<protein>
    <submittedName>
        <fullName evidence="4">2-nitropropane dioxygenase</fullName>
    </submittedName>
</protein>
<gene>
    <name evidence="4" type="ORF">OBBRIDRAFT_834549</name>
</gene>
<dbReference type="AlphaFoldDB" id="A0A8E2DKZ9"/>